<dbReference type="Pfam" id="PF16344">
    <property type="entry name" value="FecR_C"/>
    <property type="match status" value="1"/>
</dbReference>
<name>A0A399T2J4_9BACT</name>
<dbReference type="InterPro" id="IPR012373">
    <property type="entry name" value="Ferrdict_sens_TM"/>
</dbReference>
<reference evidence="4 5" key="1">
    <citation type="submission" date="2018-08" db="EMBL/GenBank/DDBJ databases">
        <title>Pallidiluteibacterium maritimus gen. nov., sp. nov., isolated from coastal sediment.</title>
        <authorList>
            <person name="Zhou L.Y."/>
        </authorList>
    </citation>
    <scope>NUCLEOTIDE SEQUENCE [LARGE SCALE GENOMIC DNA]</scope>
    <source>
        <strain evidence="4 5">XSD2</strain>
    </source>
</reference>
<evidence type="ECO:0000256" key="1">
    <source>
        <dbReference type="SAM" id="Phobius"/>
    </source>
</evidence>
<accession>A0A399T2J4</accession>
<dbReference type="OrthoDB" id="1123467at2"/>
<evidence type="ECO:0000313" key="5">
    <source>
        <dbReference type="Proteomes" id="UP000265926"/>
    </source>
</evidence>
<evidence type="ECO:0000259" key="3">
    <source>
        <dbReference type="Pfam" id="PF16344"/>
    </source>
</evidence>
<organism evidence="4 5">
    <name type="scientific">Maribellus luteus</name>
    <dbReference type="NCBI Taxonomy" id="2305463"/>
    <lineage>
        <taxon>Bacteria</taxon>
        <taxon>Pseudomonadati</taxon>
        <taxon>Bacteroidota</taxon>
        <taxon>Bacteroidia</taxon>
        <taxon>Marinilabiliales</taxon>
        <taxon>Prolixibacteraceae</taxon>
        <taxon>Maribellus</taxon>
    </lineage>
</organism>
<sequence>MEQRFLEYSTEQLLEEKDFIAWILNNKNDREWKVFLEQHPEFRNKVKEAREIIHLLADTHDELGEDALLSMWRDIDRHHQSRKKKSQKRELWSRLSWAASVLLVVSIGLGGYFYLIKKDAVYHFSSSLGSENPNGHMVLSSGEEIPLEQKHSAIRVNDTEKQVIVNDSIINLVELKRDQKKKTEMNEVVIPYGKSSELLLADGTKVWLNAGSRLAFPSSFSKDVREVYLEGEACFKVTRNEQRPFIVKTGDLDVRVLGTHFNVSAYPADKTIETVLLEGSVAVSQTKLLGLAKKEMVLTPDQKASFKKEQNTITVTSETNVDNYISWTYGWLKYSRESLSSVLHKVERYYNVKFQMPDNYPGDDKISGKLDLEKSLEDVMIVLGDASGFTYRISGSVVTIEKKIKPLSRK</sequence>
<dbReference type="EMBL" id="QWGR01000003">
    <property type="protein sequence ID" value="RIJ49045.1"/>
    <property type="molecule type" value="Genomic_DNA"/>
</dbReference>
<dbReference type="Gene3D" id="2.60.120.1440">
    <property type="match status" value="1"/>
</dbReference>
<comment type="caution">
    <text evidence="4">The sequence shown here is derived from an EMBL/GenBank/DDBJ whole genome shotgun (WGS) entry which is preliminary data.</text>
</comment>
<dbReference type="PANTHER" id="PTHR30273:SF2">
    <property type="entry name" value="PROTEIN FECR"/>
    <property type="match status" value="1"/>
</dbReference>
<feature type="domain" description="FecR protein" evidence="2">
    <location>
        <begin position="192"/>
        <end position="281"/>
    </location>
</feature>
<evidence type="ECO:0000259" key="2">
    <source>
        <dbReference type="Pfam" id="PF04773"/>
    </source>
</evidence>
<dbReference type="InterPro" id="IPR032508">
    <property type="entry name" value="FecR_C"/>
</dbReference>
<keyword evidence="1" id="KW-0812">Transmembrane</keyword>
<dbReference type="Proteomes" id="UP000265926">
    <property type="component" value="Unassembled WGS sequence"/>
</dbReference>
<proteinExistence type="predicted"/>
<dbReference type="Pfam" id="PF04773">
    <property type="entry name" value="FecR"/>
    <property type="match status" value="1"/>
</dbReference>
<feature type="transmembrane region" description="Helical" evidence="1">
    <location>
        <begin position="91"/>
        <end position="115"/>
    </location>
</feature>
<dbReference type="InterPro" id="IPR006860">
    <property type="entry name" value="FecR"/>
</dbReference>
<dbReference type="PANTHER" id="PTHR30273">
    <property type="entry name" value="PERIPLASMIC SIGNAL SENSOR AND SIGMA FACTOR ACTIVATOR FECR-RELATED"/>
    <property type="match status" value="1"/>
</dbReference>
<keyword evidence="1" id="KW-1133">Transmembrane helix</keyword>
<feature type="domain" description="Protein FecR C-terminal" evidence="3">
    <location>
        <begin position="333"/>
        <end position="400"/>
    </location>
</feature>
<protein>
    <submittedName>
        <fullName evidence="4">DUF4974 domain-containing protein</fullName>
    </submittedName>
</protein>
<dbReference type="GO" id="GO:0016989">
    <property type="term" value="F:sigma factor antagonist activity"/>
    <property type="evidence" value="ECO:0007669"/>
    <property type="project" value="TreeGrafter"/>
</dbReference>
<keyword evidence="1" id="KW-0472">Membrane</keyword>
<gene>
    <name evidence="4" type="ORF">D1614_05615</name>
</gene>
<dbReference type="Gene3D" id="3.55.50.30">
    <property type="match status" value="1"/>
</dbReference>
<keyword evidence="5" id="KW-1185">Reference proteome</keyword>
<evidence type="ECO:0000313" key="4">
    <source>
        <dbReference type="EMBL" id="RIJ49045.1"/>
    </source>
</evidence>
<dbReference type="AlphaFoldDB" id="A0A399T2J4"/>
<dbReference type="FunFam" id="2.60.120.1440:FF:000001">
    <property type="entry name" value="Putative anti-sigma factor"/>
    <property type="match status" value="1"/>
</dbReference>
<dbReference type="RefSeq" id="WP_119436931.1">
    <property type="nucleotide sequence ID" value="NZ_QWGR01000003.1"/>
</dbReference>